<comment type="similarity">
    <text evidence="1">Belongs to the glycosyl hydrolase 25 family.</text>
</comment>
<keyword evidence="7" id="KW-1185">Reference proteome</keyword>
<evidence type="ECO:0000313" key="6">
    <source>
        <dbReference type="EMBL" id="MEX3529600.1"/>
    </source>
</evidence>
<evidence type="ECO:0000256" key="4">
    <source>
        <dbReference type="SAM" id="MobiDB-lite"/>
    </source>
</evidence>
<feature type="compositionally biased region" description="Low complexity" evidence="4">
    <location>
        <begin position="300"/>
        <end position="309"/>
    </location>
</feature>
<dbReference type="PANTHER" id="PTHR34135:SF2">
    <property type="entry name" value="LYSOZYME"/>
    <property type="match status" value="1"/>
</dbReference>
<feature type="signal peptide" evidence="5">
    <location>
        <begin position="1"/>
        <end position="46"/>
    </location>
</feature>
<evidence type="ECO:0000256" key="3">
    <source>
        <dbReference type="ARBA" id="ARBA00023295"/>
    </source>
</evidence>
<gene>
    <name evidence="6" type="ORF">VVR64_11080</name>
</gene>
<dbReference type="Gene3D" id="3.20.20.80">
    <property type="entry name" value="Glycosidases"/>
    <property type="match status" value="1"/>
</dbReference>
<accession>A0ABV3UXY1</accession>
<dbReference type="PANTHER" id="PTHR34135">
    <property type="entry name" value="LYSOZYME"/>
    <property type="match status" value="1"/>
</dbReference>
<evidence type="ECO:0000256" key="1">
    <source>
        <dbReference type="ARBA" id="ARBA00010646"/>
    </source>
</evidence>
<keyword evidence="3" id="KW-0326">Glycosidase</keyword>
<evidence type="ECO:0000313" key="7">
    <source>
        <dbReference type="Proteomes" id="UP001558353"/>
    </source>
</evidence>
<feature type="compositionally biased region" description="Low complexity" evidence="4">
    <location>
        <begin position="417"/>
        <end position="434"/>
    </location>
</feature>
<dbReference type="SUPFAM" id="SSF51445">
    <property type="entry name" value="(Trans)glycosidases"/>
    <property type="match status" value="1"/>
</dbReference>
<evidence type="ECO:0000256" key="2">
    <source>
        <dbReference type="ARBA" id="ARBA00022801"/>
    </source>
</evidence>
<sequence>MNLRTVTFPKSRPRSGARRGRAGAIVALAAALPMALGVLAPAPAEAFTATSPTGIDVSKWQRPGGVKLDWEKVAASGEQFAFIKATDGLEGLSPFFAEDSKAASDAGLMIGSYHKAHPDRDAVVQADAYAEALKLQPAGARTLPPVLDLELDAGMTPAALEKWASTFLQRVEFKTGEMPMIYTYRWFWVNKMADTTGLNGYPLWLAAYQDQPPTDVPGGWNEPLFWQRSSTGVVPGINTPVDLNTFNGTKAQLEGLSKGGSANGVNGRGAGDATASPETRGEPKSEAEAAGAERAKDAADTGADAKTVAPPRDRSADGDVIGGTTDDANDDATTAPESPLATAELVDAIIEAIQGGSSDADFDDSIAAVRDAAEAAGLDAAQIDTLIAFLKQAIESGNVPEGQLEEIGENAPTADEAGQAGDTIGGDDATAGEGSSFDPDQVIKLATYSDVVALLAGASR</sequence>
<feature type="compositionally biased region" description="Gly residues" evidence="4">
    <location>
        <begin position="257"/>
        <end position="270"/>
    </location>
</feature>
<keyword evidence="5" id="KW-0732">Signal</keyword>
<dbReference type="SMART" id="SM00641">
    <property type="entry name" value="Glyco_25"/>
    <property type="match status" value="1"/>
</dbReference>
<evidence type="ECO:0000256" key="5">
    <source>
        <dbReference type="SAM" id="SignalP"/>
    </source>
</evidence>
<dbReference type="InterPro" id="IPR002053">
    <property type="entry name" value="Glyco_hydro_25"/>
</dbReference>
<name>A0ABV3UXY1_9CORY</name>
<feature type="region of interest" description="Disordered" evidence="4">
    <location>
        <begin position="254"/>
        <end position="336"/>
    </location>
</feature>
<dbReference type="Proteomes" id="UP001558353">
    <property type="component" value="Unassembled WGS sequence"/>
</dbReference>
<protein>
    <submittedName>
        <fullName evidence="6">Glycoside hydrolase family 25 protein</fullName>
    </submittedName>
</protein>
<dbReference type="Pfam" id="PF01183">
    <property type="entry name" value="Glyco_hydro_25"/>
    <property type="match status" value="1"/>
</dbReference>
<proteinExistence type="inferred from homology"/>
<dbReference type="RefSeq" id="WP_205908655.1">
    <property type="nucleotide sequence ID" value="NZ_JABAGA010000002.1"/>
</dbReference>
<dbReference type="EMBL" id="JAYWMA010000016">
    <property type="protein sequence ID" value="MEX3529600.1"/>
    <property type="molecule type" value="Genomic_DNA"/>
</dbReference>
<dbReference type="GO" id="GO:0016787">
    <property type="term" value="F:hydrolase activity"/>
    <property type="evidence" value="ECO:0007669"/>
    <property type="project" value="UniProtKB-KW"/>
</dbReference>
<organism evidence="6 7">
    <name type="scientific">Corynebacterium xerosis</name>
    <dbReference type="NCBI Taxonomy" id="1725"/>
    <lineage>
        <taxon>Bacteria</taxon>
        <taxon>Bacillati</taxon>
        <taxon>Actinomycetota</taxon>
        <taxon>Actinomycetes</taxon>
        <taxon>Mycobacteriales</taxon>
        <taxon>Corynebacteriaceae</taxon>
        <taxon>Corynebacterium</taxon>
    </lineage>
</organism>
<comment type="caution">
    <text evidence="6">The sequence shown here is derived from an EMBL/GenBank/DDBJ whole genome shotgun (WGS) entry which is preliminary data.</text>
</comment>
<feature type="region of interest" description="Disordered" evidence="4">
    <location>
        <begin position="411"/>
        <end position="438"/>
    </location>
</feature>
<keyword evidence="2 6" id="KW-0378">Hydrolase</keyword>
<dbReference type="CDD" id="cd00599">
    <property type="entry name" value="GH25_muramidase"/>
    <property type="match status" value="1"/>
</dbReference>
<feature type="chain" id="PRO_5046554543" evidence="5">
    <location>
        <begin position="47"/>
        <end position="460"/>
    </location>
</feature>
<feature type="compositionally biased region" description="Basic and acidic residues" evidence="4">
    <location>
        <begin position="279"/>
        <end position="299"/>
    </location>
</feature>
<dbReference type="InterPro" id="IPR017853">
    <property type="entry name" value="GH"/>
</dbReference>
<reference evidence="6 7" key="1">
    <citation type="journal article" date="2024" name="Fungal Genet. Biol.">
        <title>The porcine skin microbiome exhibits broad fungal antagonism.</title>
        <authorList>
            <person name="De La Cruz K.F."/>
            <person name="Townsend E.C."/>
            <person name="Alex Cheong J.Z."/>
            <person name="Salamzade R."/>
            <person name="Liu A."/>
            <person name="Sandstrom S."/>
            <person name="Davila E."/>
            <person name="Huang L."/>
            <person name="Xu K.H."/>
            <person name="Wu S.Y."/>
            <person name="Meudt J.J."/>
            <person name="Shanmuganayagam D."/>
            <person name="Gibson A.L.F."/>
            <person name="Kalan L.R."/>
        </authorList>
    </citation>
    <scope>NUCLEOTIDE SEQUENCE [LARGE SCALE GENOMIC DNA]</scope>
    <source>
        <strain evidence="6 7">LK2569</strain>
    </source>
</reference>
<dbReference type="InterPro" id="IPR018077">
    <property type="entry name" value="Glyco_hydro_fam25_subgr"/>
</dbReference>
<dbReference type="PROSITE" id="PS51904">
    <property type="entry name" value="GLYCOSYL_HYDROL_F25_2"/>
    <property type="match status" value="1"/>
</dbReference>